<dbReference type="Gene3D" id="3.40.630.10">
    <property type="entry name" value="Zn peptidases"/>
    <property type="match status" value="1"/>
</dbReference>
<dbReference type="STRING" id="131310.A0A0N4Z0I3"/>
<keyword evidence="16" id="KW-1185">Reference proteome</keyword>
<dbReference type="PROSITE" id="PS51670">
    <property type="entry name" value="SHKT"/>
    <property type="match status" value="1"/>
</dbReference>
<evidence type="ECO:0000256" key="3">
    <source>
        <dbReference type="ARBA" id="ARBA00022645"/>
    </source>
</evidence>
<evidence type="ECO:0000256" key="9">
    <source>
        <dbReference type="ARBA" id="ARBA00023049"/>
    </source>
</evidence>
<evidence type="ECO:0000256" key="12">
    <source>
        <dbReference type="PROSITE-ProRule" id="PRU01379"/>
    </source>
</evidence>
<evidence type="ECO:0000313" key="17">
    <source>
        <dbReference type="WBParaSite" id="PTRK_0000021300.1"/>
    </source>
</evidence>
<evidence type="ECO:0000256" key="5">
    <source>
        <dbReference type="ARBA" id="ARBA00022723"/>
    </source>
</evidence>
<dbReference type="PANTHER" id="PTHR11705:SF91">
    <property type="entry name" value="FI01817P-RELATED"/>
    <property type="match status" value="1"/>
</dbReference>
<dbReference type="GO" id="GO:0006508">
    <property type="term" value="P:proteolysis"/>
    <property type="evidence" value="ECO:0007669"/>
    <property type="project" value="UniProtKB-KW"/>
</dbReference>
<dbReference type="CDD" id="cd03860">
    <property type="entry name" value="M14_CP_A-B_like"/>
    <property type="match status" value="1"/>
</dbReference>
<organism evidence="16 17">
    <name type="scientific">Parastrongyloides trichosuri</name>
    <name type="common">Possum-specific nematode worm</name>
    <dbReference type="NCBI Taxonomy" id="131310"/>
    <lineage>
        <taxon>Eukaryota</taxon>
        <taxon>Metazoa</taxon>
        <taxon>Ecdysozoa</taxon>
        <taxon>Nematoda</taxon>
        <taxon>Chromadorea</taxon>
        <taxon>Rhabditida</taxon>
        <taxon>Tylenchina</taxon>
        <taxon>Panagrolaimomorpha</taxon>
        <taxon>Strongyloidoidea</taxon>
        <taxon>Strongyloididae</taxon>
        <taxon>Parastrongyloides</taxon>
    </lineage>
</organism>
<feature type="chain" id="PRO_5005890906" evidence="13">
    <location>
        <begin position="20"/>
        <end position="510"/>
    </location>
</feature>
<dbReference type="WBParaSite" id="PTRK_0000021300.1">
    <property type="protein sequence ID" value="PTRK_0000021300.1"/>
    <property type="gene ID" value="PTRK_0000021300"/>
</dbReference>
<comment type="caution">
    <text evidence="11">Lacks conserved residue(s) required for the propagation of feature annotation.</text>
</comment>
<evidence type="ECO:0000256" key="4">
    <source>
        <dbReference type="ARBA" id="ARBA00022670"/>
    </source>
</evidence>
<evidence type="ECO:0000313" key="16">
    <source>
        <dbReference type="Proteomes" id="UP000038045"/>
    </source>
</evidence>
<evidence type="ECO:0000256" key="13">
    <source>
        <dbReference type="SAM" id="SignalP"/>
    </source>
</evidence>
<keyword evidence="4" id="KW-0645">Protease</keyword>
<sequence>MPKILFYILFLNFCILLKANDKYIILQLKPKNLTQLVGLNKIYEKENFDFWKSPTQINAPIDVFLTPETKIHFMHLISKLGLDYKVLVSDVVDFIDKKEMQVDERRKHFLLNRENLMIRNDDTRFNNFGLTMGEYHSYEEIVNWMKRIEQRHNNFVKVISIGKTFEGRDIYGIIMGKSLEDTSKKIIWIDSGIHAREWAAIHTGIYTIHLIVNSYGEDQLITDYLNKLNIVIFPVLNPDGYEYTRTEPRNPVVRFWRKNRGLLRCGDNDKIKSCCKGVDLNRNFDYKFSQAGTSFDPCSEIYHGSGPFSEPESQAIRDAIIRGEFEGRIEAMISLHAYSQLFIYPYSIAKNVYPENYSDLRRVASNAVMAIKKMYGTKYQFGTGPELIYPYTGGSTDWAKEVAKIQYTYTIEVRPTYFDWNGFILDQKQLIPVGKETWEGMKVVIDEIIKQINKEKLKNEPFKLNISPEKCKDFNLSCKVWVDNQKDICKKALKAMSEQCPRSCNFCSAN</sequence>
<accession>A0A0N4Z0I3</accession>
<evidence type="ECO:0000256" key="7">
    <source>
        <dbReference type="ARBA" id="ARBA00022801"/>
    </source>
</evidence>
<dbReference type="SMART" id="SM00631">
    <property type="entry name" value="Zn_pept"/>
    <property type="match status" value="1"/>
</dbReference>
<evidence type="ECO:0000256" key="8">
    <source>
        <dbReference type="ARBA" id="ARBA00022833"/>
    </source>
</evidence>
<dbReference type="InterPro" id="IPR000834">
    <property type="entry name" value="Peptidase_M14"/>
</dbReference>
<dbReference type="PANTHER" id="PTHR11705">
    <property type="entry name" value="PROTEASE FAMILY M14 CARBOXYPEPTIDASE A,B"/>
    <property type="match status" value="1"/>
</dbReference>
<name>A0A0N4Z0I3_PARTI</name>
<evidence type="ECO:0000256" key="1">
    <source>
        <dbReference type="ARBA" id="ARBA00001947"/>
    </source>
</evidence>
<dbReference type="PROSITE" id="PS00133">
    <property type="entry name" value="CARBOXYPEPT_ZN_2"/>
    <property type="match status" value="1"/>
</dbReference>
<evidence type="ECO:0000256" key="2">
    <source>
        <dbReference type="ARBA" id="ARBA00005988"/>
    </source>
</evidence>
<keyword evidence="8" id="KW-0862">Zinc</keyword>
<keyword evidence="9" id="KW-0482">Metalloprotease</keyword>
<dbReference type="GO" id="GO:0008270">
    <property type="term" value="F:zinc ion binding"/>
    <property type="evidence" value="ECO:0007669"/>
    <property type="project" value="InterPro"/>
</dbReference>
<dbReference type="InterPro" id="IPR003146">
    <property type="entry name" value="M14A_act_pep"/>
</dbReference>
<comment type="cofactor">
    <cofactor evidence="1">
        <name>Zn(2+)</name>
        <dbReference type="ChEBI" id="CHEBI:29105"/>
    </cofactor>
</comment>
<keyword evidence="10" id="KW-1015">Disulfide bond</keyword>
<dbReference type="PROSITE" id="PS52035">
    <property type="entry name" value="PEPTIDASE_M14"/>
    <property type="match status" value="1"/>
</dbReference>
<dbReference type="Pfam" id="PF01549">
    <property type="entry name" value="ShK"/>
    <property type="match status" value="1"/>
</dbReference>
<evidence type="ECO:0000259" key="14">
    <source>
        <dbReference type="PROSITE" id="PS51670"/>
    </source>
</evidence>
<keyword evidence="3" id="KW-0121">Carboxypeptidase</keyword>
<feature type="signal peptide" evidence="13">
    <location>
        <begin position="1"/>
        <end position="19"/>
    </location>
</feature>
<evidence type="ECO:0000256" key="10">
    <source>
        <dbReference type="ARBA" id="ARBA00023157"/>
    </source>
</evidence>
<dbReference type="Pfam" id="PF00246">
    <property type="entry name" value="Peptidase_M14"/>
    <property type="match status" value="1"/>
</dbReference>
<dbReference type="Gene3D" id="3.30.70.340">
    <property type="entry name" value="Metallocarboxypeptidase-like"/>
    <property type="match status" value="1"/>
</dbReference>
<dbReference type="SUPFAM" id="SSF53187">
    <property type="entry name" value="Zn-dependent exopeptidases"/>
    <property type="match status" value="1"/>
</dbReference>
<dbReference type="Proteomes" id="UP000038045">
    <property type="component" value="Unplaced"/>
</dbReference>
<dbReference type="GO" id="GO:0005615">
    <property type="term" value="C:extracellular space"/>
    <property type="evidence" value="ECO:0007669"/>
    <property type="project" value="TreeGrafter"/>
</dbReference>
<protein>
    <submittedName>
        <fullName evidence="17">ShKT domain-containing protein</fullName>
    </submittedName>
</protein>
<evidence type="ECO:0000259" key="15">
    <source>
        <dbReference type="PROSITE" id="PS52035"/>
    </source>
</evidence>
<dbReference type="FunFam" id="3.40.630.10:FF:000056">
    <property type="entry name" value="Zinc carboxypeptidase"/>
    <property type="match status" value="1"/>
</dbReference>
<keyword evidence="5" id="KW-0479">Metal-binding</keyword>
<dbReference type="InterPro" id="IPR057247">
    <property type="entry name" value="CARBOXYPEPT_ZN_2"/>
</dbReference>
<evidence type="ECO:0000256" key="11">
    <source>
        <dbReference type="PROSITE-ProRule" id="PRU01005"/>
    </source>
</evidence>
<reference evidence="17" key="1">
    <citation type="submission" date="2017-02" db="UniProtKB">
        <authorList>
            <consortium name="WormBaseParasite"/>
        </authorList>
    </citation>
    <scope>IDENTIFICATION</scope>
</reference>
<dbReference type="SUPFAM" id="SSF54897">
    <property type="entry name" value="Protease propeptides/inhibitors"/>
    <property type="match status" value="1"/>
</dbReference>
<feature type="active site" description="Proton donor/acceptor" evidence="12">
    <location>
        <position position="412"/>
    </location>
</feature>
<proteinExistence type="inferred from homology"/>
<feature type="domain" description="ShKT" evidence="14">
    <location>
        <begin position="471"/>
        <end position="507"/>
    </location>
</feature>
<feature type="domain" description="Peptidase M14" evidence="15">
    <location>
        <begin position="134"/>
        <end position="448"/>
    </location>
</feature>
<keyword evidence="7" id="KW-0378">Hydrolase</keyword>
<comment type="similarity">
    <text evidence="2 12">Belongs to the peptidase M14 family.</text>
</comment>
<dbReference type="InterPro" id="IPR003582">
    <property type="entry name" value="ShKT_dom"/>
</dbReference>
<dbReference type="InterPro" id="IPR036990">
    <property type="entry name" value="M14A-like_propep"/>
</dbReference>
<dbReference type="GO" id="GO:0004181">
    <property type="term" value="F:metallocarboxypeptidase activity"/>
    <property type="evidence" value="ECO:0007669"/>
    <property type="project" value="InterPro"/>
</dbReference>
<dbReference type="PRINTS" id="PR00765">
    <property type="entry name" value="CRBOXYPTASEA"/>
</dbReference>
<keyword evidence="6 13" id="KW-0732">Signal</keyword>
<evidence type="ECO:0000256" key="6">
    <source>
        <dbReference type="ARBA" id="ARBA00022729"/>
    </source>
</evidence>
<dbReference type="Pfam" id="PF02244">
    <property type="entry name" value="Propep_M14"/>
    <property type="match status" value="1"/>
</dbReference>
<dbReference type="AlphaFoldDB" id="A0A0N4Z0I3"/>